<dbReference type="InterPro" id="IPR050832">
    <property type="entry name" value="Bact_Acetyltransf"/>
</dbReference>
<name>A0ABZ0PIG7_9PROT</name>
<dbReference type="Gene3D" id="3.40.630.30">
    <property type="match status" value="1"/>
</dbReference>
<reference evidence="4 5" key="1">
    <citation type="submission" date="2023-11" db="EMBL/GenBank/DDBJ databases">
        <title>Arctic aerobic anoxygenic photoheterotroph Sediminicoccus rosea KRV36 adapts its photosynthesis to long days of polar summer.</title>
        <authorList>
            <person name="Tomasch J."/>
            <person name="Kopejtka K."/>
            <person name="Bily T."/>
            <person name="Gardiner A.T."/>
            <person name="Gardian Z."/>
            <person name="Shivaramu S."/>
            <person name="Koblizek M."/>
            <person name="Engelhardt F."/>
            <person name="Kaftan D."/>
        </authorList>
    </citation>
    <scope>NUCLEOTIDE SEQUENCE [LARGE SCALE GENOMIC DNA]</scope>
    <source>
        <strain evidence="4 5">R-30</strain>
    </source>
</reference>
<dbReference type="InterPro" id="IPR016181">
    <property type="entry name" value="Acyl_CoA_acyltransferase"/>
</dbReference>
<dbReference type="PANTHER" id="PTHR43877">
    <property type="entry name" value="AMINOALKYLPHOSPHONATE N-ACETYLTRANSFERASE-RELATED-RELATED"/>
    <property type="match status" value="1"/>
</dbReference>
<feature type="domain" description="N-acetyltransferase" evidence="3">
    <location>
        <begin position="5"/>
        <end position="167"/>
    </location>
</feature>
<dbReference type="PROSITE" id="PS51186">
    <property type="entry name" value="GNAT"/>
    <property type="match status" value="1"/>
</dbReference>
<dbReference type="RefSeq" id="WP_318649486.1">
    <property type="nucleotide sequence ID" value="NZ_CP137852.1"/>
</dbReference>
<accession>A0ABZ0PIG7</accession>
<dbReference type="GO" id="GO:0016746">
    <property type="term" value="F:acyltransferase activity"/>
    <property type="evidence" value="ECO:0007669"/>
    <property type="project" value="UniProtKB-KW"/>
</dbReference>
<dbReference type="EC" id="2.3.1.-" evidence="4"/>
<evidence type="ECO:0000256" key="2">
    <source>
        <dbReference type="ARBA" id="ARBA00023315"/>
    </source>
</evidence>
<evidence type="ECO:0000313" key="5">
    <source>
        <dbReference type="Proteomes" id="UP001305521"/>
    </source>
</evidence>
<evidence type="ECO:0000313" key="4">
    <source>
        <dbReference type="EMBL" id="WPB85515.1"/>
    </source>
</evidence>
<sequence length="167" mass="17645">MAEAISLRVATPEDAARVSAVLAASYGTLWQGAYAAEALAAVLPLVSRARPELLASGRYFLALNGEVLVAVGGWSLEDPATGRAMPGQGHVRHFATHPGHLRRGAAGLILRRCLAEAEAAGVTEMLCLASLPSEAFYAAQGFRTLRREETRIGGRIVLPSLLMRRGG</sequence>
<dbReference type="SUPFAM" id="SSF55729">
    <property type="entry name" value="Acyl-CoA N-acyltransferases (Nat)"/>
    <property type="match status" value="1"/>
</dbReference>
<evidence type="ECO:0000259" key="3">
    <source>
        <dbReference type="PROSITE" id="PS51186"/>
    </source>
</evidence>
<dbReference type="InterPro" id="IPR000182">
    <property type="entry name" value="GNAT_dom"/>
</dbReference>
<proteinExistence type="predicted"/>
<protein>
    <submittedName>
        <fullName evidence="4">GNAT family N-acetyltransferase</fullName>
        <ecNumber evidence="4">2.3.1.-</ecNumber>
    </submittedName>
</protein>
<dbReference type="Proteomes" id="UP001305521">
    <property type="component" value="Chromosome"/>
</dbReference>
<dbReference type="PANTHER" id="PTHR43877:SF1">
    <property type="entry name" value="ACETYLTRANSFERASE"/>
    <property type="match status" value="1"/>
</dbReference>
<keyword evidence="1 4" id="KW-0808">Transferase</keyword>
<dbReference type="EMBL" id="CP137852">
    <property type="protein sequence ID" value="WPB85515.1"/>
    <property type="molecule type" value="Genomic_DNA"/>
</dbReference>
<dbReference type="CDD" id="cd04301">
    <property type="entry name" value="NAT_SF"/>
    <property type="match status" value="1"/>
</dbReference>
<gene>
    <name evidence="4" type="ORF">R9Z33_01255</name>
</gene>
<keyword evidence="2 4" id="KW-0012">Acyltransferase</keyword>
<evidence type="ECO:0000256" key="1">
    <source>
        <dbReference type="ARBA" id="ARBA00022679"/>
    </source>
</evidence>
<dbReference type="Pfam" id="PF00583">
    <property type="entry name" value="Acetyltransf_1"/>
    <property type="match status" value="1"/>
</dbReference>
<keyword evidence="5" id="KW-1185">Reference proteome</keyword>
<organism evidence="4 5">
    <name type="scientific">Sediminicoccus rosea</name>
    <dbReference type="NCBI Taxonomy" id="1225128"/>
    <lineage>
        <taxon>Bacteria</taxon>
        <taxon>Pseudomonadati</taxon>
        <taxon>Pseudomonadota</taxon>
        <taxon>Alphaproteobacteria</taxon>
        <taxon>Acetobacterales</taxon>
        <taxon>Roseomonadaceae</taxon>
        <taxon>Sediminicoccus</taxon>
    </lineage>
</organism>